<dbReference type="PANTHER" id="PTHR38684">
    <property type="entry name" value="PROTEIN AMPE"/>
    <property type="match status" value="1"/>
</dbReference>
<feature type="transmembrane region" description="Helical" evidence="1">
    <location>
        <begin position="73"/>
        <end position="94"/>
    </location>
</feature>
<accession>A0A7V8JLP5</accession>
<dbReference type="GO" id="GO:0005886">
    <property type="term" value="C:plasma membrane"/>
    <property type="evidence" value="ECO:0007669"/>
    <property type="project" value="TreeGrafter"/>
</dbReference>
<keyword evidence="1" id="KW-0812">Transmembrane</keyword>
<dbReference type="Proteomes" id="UP000487117">
    <property type="component" value="Unassembled WGS sequence"/>
</dbReference>
<dbReference type="AlphaFoldDB" id="A0A7V8JLP5"/>
<keyword evidence="1" id="KW-0472">Membrane</keyword>
<dbReference type="EMBL" id="WNDS01000003">
    <property type="protein sequence ID" value="KAF1015110.1"/>
    <property type="molecule type" value="Genomic_DNA"/>
</dbReference>
<evidence type="ECO:0000313" key="3">
    <source>
        <dbReference type="Proteomes" id="UP000487117"/>
    </source>
</evidence>
<proteinExistence type="predicted"/>
<sequence>MFTTLVAVLVALALGHVAPAAAASLRRFSGFRRWLGWLDAHGGRGWQSAAGVALALLPLLLLMALLQGLLHGALFGLPGLVLGVGVLAWCWGRATWTAMWKR</sequence>
<keyword evidence="1" id="KW-1133">Transmembrane helix</keyword>
<dbReference type="PANTHER" id="PTHR38684:SF1">
    <property type="entry name" value="PROTEIN AMPE"/>
    <property type="match status" value="1"/>
</dbReference>
<feature type="transmembrane region" description="Helical" evidence="1">
    <location>
        <begin position="46"/>
        <end position="66"/>
    </location>
</feature>
<evidence type="ECO:0008006" key="4">
    <source>
        <dbReference type="Google" id="ProtNLM"/>
    </source>
</evidence>
<organism evidence="2 3">
    <name type="scientific">Stenotrophomonas maltophilia</name>
    <name type="common">Pseudomonas maltophilia</name>
    <name type="synonym">Xanthomonas maltophilia</name>
    <dbReference type="NCBI Taxonomy" id="40324"/>
    <lineage>
        <taxon>Bacteria</taxon>
        <taxon>Pseudomonadati</taxon>
        <taxon>Pseudomonadota</taxon>
        <taxon>Gammaproteobacteria</taxon>
        <taxon>Lysobacterales</taxon>
        <taxon>Lysobacteraceae</taxon>
        <taxon>Stenotrophomonas</taxon>
        <taxon>Stenotrophomonas maltophilia group</taxon>
    </lineage>
</organism>
<dbReference type="GO" id="GO:0046677">
    <property type="term" value="P:response to antibiotic"/>
    <property type="evidence" value="ECO:0007669"/>
    <property type="project" value="TreeGrafter"/>
</dbReference>
<dbReference type="InterPro" id="IPR052966">
    <property type="entry name" value="Beta-lactamase_Reg"/>
</dbReference>
<comment type="caution">
    <text evidence="2">The sequence shown here is derived from an EMBL/GenBank/DDBJ whole genome shotgun (WGS) entry which is preliminary data.</text>
</comment>
<protein>
    <recommendedName>
        <fullName evidence="4">Transmembrane protein</fullName>
    </recommendedName>
</protein>
<evidence type="ECO:0000256" key="1">
    <source>
        <dbReference type="SAM" id="Phobius"/>
    </source>
</evidence>
<name>A0A7V8JLP5_STEMA</name>
<reference evidence="3" key="1">
    <citation type="journal article" date="2020" name="MBio">
        <title>Horizontal gene transfer to a defensive symbiont with a reduced genome amongst a multipartite beetle microbiome.</title>
        <authorList>
            <person name="Waterworth S.C."/>
            <person name="Florez L.V."/>
            <person name="Rees E.R."/>
            <person name="Hertweck C."/>
            <person name="Kaltenpoth M."/>
            <person name="Kwan J.C."/>
        </authorList>
    </citation>
    <scope>NUCLEOTIDE SEQUENCE [LARGE SCALE GENOMIC DNA]</scope>
</reference>
<evidence type="ECO:0000313" key="2">
    <source>
        <dbReference type="EMBL" id="KAF1015110.1"/>
    </source>
</evidence>
<gene>
    <name evidence="2" type="ORF">GAK31_02598</name>
</gene>